<proteinExistence type="predicted"/>
<dbReference type="EMBL" id="WMBA01000113">
    <property type="protein sequence ID" value="MTD59559.1"/>
    <property type="molecule type" value="Genomic_DNA"/>
</dbReference>
<evidence type="ECO:0000313" key="6">
    <source>
        <dbReference type="Proteomes" id="UP000440096"/>
    </source>
</evidence>
<comment type="caution">
    <text evidence="5">The sequence shown here is derived from an EMBL/GenBank/DDBJ whole genome shotgun (WGS) entry which is preliminary data.</text>
</comment>
<evidence type="ECO:0000256" key="3">
    <source>
        <dbReference type="ARBA" id="ARBA00022723"/>
    </source>
</evidence>
<dbReference type="PANTHER" id="PTHR37418:SF2">
    <property type="entry name" value="3-KETO-5-AMINOHEXANOATE CLEAVAGE ENZYME"/>
    <property type="match status" value="1"/>
</dbReference>
<dbReference type="AlphaFoldDB" id="A0A6N7ZD15"/>
<comment type="cofactor">
    <cofactor evidence="1">
        <name>Zn(2+)</name>
        <dbReference type="ChEBI" id="CHEBI:29105"/>
    </cofactor>
</comment>
<evidence type="ECO:0000256" key="4">
    <source>
        <dbReference type="ARBA" id="ARBA00022833"/>
    </source>
</evidence>
<dbReference type="OrthoDB" id="9063716at2"/>
<organism evidence="5 6">
    <name type="scientific">Amycolatopsis pithecellobii</name>
    <dbReference type="NCBI Taxonomy" id="664692"/>
    <lineage>
        <taxon>Bacteria</taxon>
        <taxon>Bacillati</taxon>
        <taxon>Actinomycetota</taxon>
        <taxon>Actinomycetes</taxon>
        <taxon>Pseudonocardiales</taxon>
        <taxon>Pseudonocardiaceae</taxon>
        <taxon>Amycolatopsis</taxon>
    </lineage>
</organism>
<dbReference type="InterPro" id="IPR013785">
    <property type="entry name" value="Aldolase_TIM"/>
</dbReference>
<keyword evidence="3" id="KW-0479">Metal-binding</keyword>
<dbReference type="PANTHER" id="PTHR37418">
    <property type="entry name" value="3-KETO-5-AMINOHEXANOATE CLEAVAGE ENZYME-RELATED"/>
    <property type="match status" value="1"/>
</dbReference>
<dbReference type="Pfam" id="PF05853">
    <property type="entry name" value="BKACE"/>
    <property type="match status" value="1"/>
</dbReference>
<dbReference type="InterPro" id="IPR008567">
    <property type="entry name" value="BKACE"/>
</dbReference>
<accession>A0A6N7ZD15</accession>
<name>A0A6N7ZD15_9PSEU</name>
<evidence type="ECO:0000256" key="2">
    <source>
        <dbReference type="ARBA" id="ARBA00022679"/>
    </source>
</evidence>
<keyword evidence="2" id="KW-0808">Transferase</keyword>
<keyword evidence="4" id="KW-0862">Zinc</keyword>
<dbReference type="GO" id="GO:0046872">
    <property type="term" value="F:metal ion binding"/>
    <property type="evidence" value="ECO:0007669"/>
    <property type="project" value="UniProtKB-KW"/>
</dbReference>
<reference evidence="5 6" key="1">
    <citation type="submission" date="2019-11" db="EMBL/GenBank/DDBJ databases">
        <title>Draft genome of Amycolatopsis RM579.</title>
        <authorList>
            <person name="Duangmal K."/>
            <person name="Mingma R."/>
        </authorList>
    </citation>
    <scope>NUCLEOTIDE SEQUENCE [LARGE SCALE GENOMIC DNA]</scope>
    <source>
        <strain evidence="5 6">RM579</strain>
    </source>
</reference>
<evidence type="ECO:0000313" key="5">
    <source>
        <dbReference type="EMBL" id="MTD59559.1"/>
    </source>
</evidence>
<evidence type="ECO:0000256" key="1">
    <source>
        <dbReference type="ARBA" id="ARBA00001947"/>
    </source>
</evidence>
<dbReference type="Proteomes" id="UP000440096">
    <property type="component" value="Unassembled WGS sequence"/>
</dbReference>
<keyword evidence="6" id="KW-1185">Reference proteome</keyword>
<dbReference type="Gene3D" id="3.20.20.70">
    <property type="entry name" value="Aldolase class I"/>
    <property type="match status" value="1"/>
</dbReference>
<gene>
    <name evidence="5" type="ORF">GKO32_37075</name>
</gene>
<dbReference type="GO" id="GO:0043720">
    <property type="term" value="F:3-keto-5-aminohexanoate cleavage activity"/>
    <property type="evidence" value="ECO:0007669"/>
    <property type="project" value="InterPro"/>
</dbReference>
<dbReference type="RefSeq" id="WP_154761588.1">
    <property type="nucleotide sequence ID" value="NZ_WMBA01000113.1"/>
</dbReference>
<protein>
    <submittedName>
        <fullName evidence="5">3-keto-5-aminohexanoate cleavage protein</fullName>
    </submittedName>
</protein>
<sequence>MNTVITVAPTGPIATKADNPWLPTQPHEIADAVEAAFRAGAAVAHIHLRDAEDRPTADLDIARRTMDLIGERCPILIQLSTGVGPGVPFAEREKLVELRPRMATLNPCSMSFGNVEFSNPPTDVRRLAARMAELGVKPELEIYDTGHLDACLRLRDEGLLPHQPLQFSIVLGVAGGMAATPDNLLTMVNRLPEGAVWQVIAVGRTNLELGAIGLALGGNVRAGLEDTLHLRRGVLAEGNLPLVERAAALARSLNRDIADTAATAAALRLADVGASAS</sequence>